<sequence>MTDFIRPRLYLITPPLASADEFAPKLEKALASGDVACVLLRFATADEGARKKIAKALAPIVQKAEAAALALDDAQLVGRAGLDGAHITGAGENFDDALERLKPDRIVGVGGLDSRDAAMTIGETDVDYLLFGALDPEDNDAAATLEWTAWWAEVFNVPCVGVAHASGEVEALATSGAEFLGLGPRFFDEPTEIAAAQAVIDALEPES</sequence>
<organism evidence="2 3">
    <name type="scientific">Rhodoblastus acidophilus</name>
    <name type="common">Rhodopseudomonas acidophila</name>
    <dbReference type="NCBI Taxonomy" id="1074"/>
    <lineage>
        <taxon>Bacteria</taxon>
        <taxon>Pseudomonadati</taxon>
        <taxon>Pseudomonadota</taxon>
        <taxon>Alphaproteobacteria</taxon>
        <taxon>Hyphomicrobiales</taxon>
        <taxon>Rhodoblastaceae</taxon>
        <taxon>Rhodoblastus</taxon>
    </lineage>
</organism>
<dbReference type="EMBL" id="FYDG01000002">
    <property type="protein sequence ID" value="SNB67024.1"/>
    <property type="molecule type" value="Genomic_DNA"/>
</dbReference>
<dbReference type="SUPFAM" id="SSF51391">
    <property type="entry name" value="Thiamin phosphate synthase"/>
    <property type="match status" value="1"/>
</dbReference>
<dbReference type="CDD" id="cd00564">
    <property type="entry name" value="TMP_TenI"/>
    <property type="match status" value="1"/>
</dbReference>
<dbReference type="AlphaFoldDB" id="A0A212R4L6"/>
<dbReference type="OrthoDB" id="7159061at2"/>
<dbReference type="GO" id="GO:0009228">
    <property type="term" value="P:thiamine biosynthetic process"/>
    <property type="evidence" value="ECO:0007669"/>
    <property type="project" value="UniProtKB-KW"/>
</dbReference>
<keyword evidence="3" id="KW-1185">Reference proteome</keyword>
<proteinExistence type="predicted"/>
<dbReference type="Proteomes" id="UP000198418">
    <property type="component" value="Unassembled WGS sequence"/>
</dbReference>
<dbReference type="InterPro" id="IPR022998">
    <property type="entry name" value="ThiamineP_synth_TenI"/>
</dbReference>
<gene>
    <name evidence="2" type="ORF">SAMN06265338_102583</name>
</gene>
<evidence type="ECO:0000313" key="3">
    <source>
        <dbReference type="Proteomes" id="UP000198418"/>
    </source>
</evidence>
<protein>
    <submittedName>
        <fullName evidence="2">Thiamine-phosphate pyrophosphorylase</fullName>
    </submittedName>
</protein>
<dbReference type="RefSeq" id="WP_088520062.1">
    <property type="nucleotide sequence ID" value="NZ_FYDG01000002.1"/>
</dbReference>
<dbReference type="InterPro" id="IPR013785">
    <property type="entry name" value="Aldolase_TIM"/>
</dbReference>
<dbReference type="Pfam" id="PF02581">
    <property type="entry name" value="TMP-TENI"/>
    <property type="match status" value="1"/>
</dbReference>
<dbReference type="InterPro" id="IPR036206">
    <property type="entry name" value="ThiamineP_synth_sf"/>
</dbReference>
<dbReference type="Gene3D" id="3.20.20.70">
    <property type="entry name" value="Aldolase class I"/>
    <property type="match status" value="1"/>
</dbReference>
<reference evidence="3" key="1">
    <citation type="submission" date="2017-06" db="EMBL/GenBank/DDBJ databases">
        <authorList>
            <person name="Varghese N."/>
            <person name="Submissions S."/>
        </authorList>
    </citation>
    <scope>NUCLEOTIDE SEQUENCE [LARGE SCALE GENOMIC DNA]</scope>
    <source>
        <strain evidence="3">DSM 137</strain>
    </source>
</reference>
<evidence type="ECO:0000313" key="2">
    <source>
        <dbReference type="EMBL" id="SNB67024.1"/>
    </source>
</evidence>
<evidence type="ECO:0000259" key="1">
    <source>
        <dbReference type="Pfam" id="PF02581"/>
    </source>
</evidence>
<name>A0A212R4L6_RHOAC</name>
<feature type="domain" description="Thiamine phosphate synthase/TenI" evidence="1">
    <location>
        <begin position="9"/>
        <end position="178"/>
    </location>
</feature>
<accession>A0A212R4L6</accession>